<proteinExistence type="predicted"/>
<accession>A0A914RIX8</accession>
<dbReference type="AlphaFoldDB" id="A0A914RIX8"/>
<sequence>MPMLGVDIFCFLVELGFDVNSFQMIGVCTALSLFRHAHGYHYVRA</sequence>
<evidence type="ECO:0000313" key="2">
    <source>
        <dbReference type="WBParaSite" id="PEQ_0000646901-mRNA-1"/>
    </source>
</evidence>
<dbReference type="Proteomes" id="UP000887564">
    <property type="component" value="Unplaced"/>
</dbReference>
<evidence type="ECO:0000313" key="1">
    <source>
        <dbReference type="Proteomes" id="UP000887564"/>
    </source>
</evidence>
<protein>
    <submittedName>
        <fullName evidence="2">Uncharacterized protein</fullName>
    </submittedName>
</protein>
<reference evidence="2" key="1">
    <citation type="submission" date="2022-11" db="UniProtKB">
        <authorList>
            <consortium name="WormBaseParasite"/>
        </authorList>
    </citation>
    <scope>IDENTIFICATION</scope>
</reference>
<organism evidence="1 2">
    <name type="scientific">Parascaris equorum</name>
    <name type="common">Equine roundworm</name>
    <dbReference type="NCBI Taxonomy" id="6256"/>
    <lineage>
        <taxon>Eukaryota</taxon>
        <taxon>Metazoa</taxon>
        <taxon>Ecdysozoa</taxon>
        <taxon>Nematoda</taxon>
        <taxon>Chromadorea</taxon>
        <taxon>Rhabditida</taxon>
        <taxon>Spirurina</taxon>
        <taxon>Ascaridomorpha</taxon>
        <taxon>Ascaridoidea</taxon>
        <taxon>Ascarididae</taxon>
        <taxon>Parascaris</taxon>
    </lineage>
</organism>
<keyword evidence="1" id="KW-1185">Reference proteome</keyword>
<dbReference type="WBParaSite" id="PEQ_0000646901-mRNA-1">
    <property type="protein sequence ID" value="PEQ_0000646901-mRNA-1"/>
    <property type="gene ID" value="PEQ_0000646901"/>
</dbReference>
<name>A0A914RIX8_PAREQ</name>